<keyword evidence="2 6" id="KW-0963">Cytoplasm</keyword>
<keyword evidence="5 6" id="KW-0804">Transcription</keyword>
<dbReference type="Proteomes" id="UP001255917">
    <property type="component" value="Unassembled WGS sequence"/>
</dbReference>
<dbReference type="EMBL" id="JAVXUR010000001">
    <property type="protein sequence ID" value="MDT8878143.1"/>
    <property type="molecule type" value="Genomic_DNA"/>
</dbReference>
<organism evidence="10 11">
    <name type="scientific">Halomonas saccharevitans</name>
    <dbReference type="NCBI Taxonomy" id="416872"/>
    <lineage>
        <taxon>Bacteria</taxon>
        <taxon>Pseudomonadati</taxon>
        <taxon>Pseudomonadota</taxon>
        <taxon>Gammaproteobacteria</taxon>
        <taxon>Oceanospirillales</taxon>
        <taxon>Halomonadaceae</taxon>
        <taxon>Halomonas</taxon>
    </lineage>
</organism>
<comment type="similarity">
    <text evidence="1 6">Belongs to the TACO1 family.</text>
</comment>
<dbReference type="InterPro" id="IPR017856">
    <property type="entry name" value="Integrase-like_N"/>
</dbReference>
<evidence type="ECO:0000256" key="4">
    <source>
        <dbReference type="ARBA" id="ARBA00023125"/>
    </source>
</evidence>
<gene>
    <name evidence="10" type="ORF">RSO68_01510</name>
</gene>
<evidence type="ECO:0000256" key="7">
    <source>
        <dbReference type="SAM" id="MobiDB-lite"/>
    </source>
</evidence>
<feature type="region of interest" description="Disordered" evidence="7">
    <location>
        <begin position="1"/>
        <end position="21"/>
    </location>
</feature>
<dbReference type="RefSeq" id="WP_315585174.1">
    <property type="nucleotide sequence ID" value="NZ_JAVXUR010000001.1"/>
</dbReference>
<feature type="domain" description="TACO1/YebC-like N-terminal" evidence="9">
    <location>
        <begin position="5"/>
        <end position="76"/>
    </location>
</feature>
<keyword evidence="11" id="KW-1185">Reference proteome</keyword>
<evidence type="ECO:0000256" key="5">
    <source>
        <dbReference type="ARBA" id="ARBA00023163"/>
    </source>
</evidence>
<dbReference type="NCBIfam" id="NF009044">
    <property type="entry name" value="PRK12378.1"/>
    <property type="match status" value="1"/>
</dbReference>
<sequence length="252" mass="27548">MAGHSKWSNIKHRKAAQDAKRGKVFNKLIRELTVAARQGGGEPEDNPRLRAAIDKALASNMPKDTVQRAVDRGAGNTDGDDMEEVVYEGYGPEGVAVLVEAMTDNRNRTVSEVRHAFNKHGGNLGTSGSVAFLFHKQGRLTLPEGVSEETAMEATLAAEPEEIETLEDGRLEVVTTPERFGAVKDALVEAAIAPEASDVGLFPDVYTRIDDVDLGRRIVALVDWLEDLDDVQNVYTNADFDDAIMDELQENQ</sequence>
<evidence type="ECO:0000256" key="6">
    <source>
        <dbReference type="HAMAP-Rule" id="MF_00693"/>
    </source>
</evidence>
<dbReference type="InterPro" id="IPR048300">
    <property type="entry name" value="TACO1_YebC-like_2nd/3rd_dom"/>
</dbReference>
<protein>
    <recommendedName>
        <fullName evidence="6">Probable transcriptional regulatory protein RSO68_01510</fullName>
    </recommendedName>
</protein>
<evidence type="ECO:0000259" key="8">
    <source>
        <dbReference type="Pfam" id="PF01709"/>
    </source>
</evidence>
<evidence type="ECO:0000313" key="11">
    <source>
        <dbReference type="Proteomes" id="UP001255917"/>
    </source>
</evidence>
<dbReference type="PANTHER" id="PTHR12532:SF6">
    <property type="entry name" value="TRANSCRIPTIONAL REGULATORY PROTEIN YEBC-RELATED"/>
    <property type="match status" value="1"/>
</dbReference>
<proteinExistence type="inferred from homology"/>
<dbReference type="Pfam" id="PF01709">
    <property type="entry name" value="Transcrip_reg"/>
    <property type="match status" value="1"/>
</dbReference>
<accession>A0ABU3NAB6</accession>
<dbReference type="SUPFAM" id="SSF75625">
    <property type="entry name" value="YebC-like"/>
    <property type="match status" value="1"/>
</dbReference>
<dbReference type="InterPro" id="IPR026564">
    <property type="entry name" value="Transcrip_reg_TACO1-like_dom3"/>
</dbReference>
<evidence type="ECO:0000256" key="2">
    <source>
        <dbReference type="ARBA" id="ARBA00022490"/>
    </source>
</evidence>
<dbReference type="GO" id="GO:0003677">
    <property type="term" value="F:DNA binding"/>
    <property type="evidence" value="ECO:0007669"/>
    <property type="project" value="UniProtKB-KW"/>
</dbReference>
<evidence type="ECO:0000256" key="1">
    <source>
        <dbReference type="ARBA" id="ARBA00008724"/>
    </source>
</evidence>
<dbReference type="NCBIfam" id="NF001030">
    <property type="entry name" value="PRK00110.1"/>
    <property type="match status" value="1"/>
</dbReference>
<keyword evidence="4 6" id="KW-0238">DNA-binding</keyword>
<evidence type="ECO:0000259" key="9">
    <source>
        <dbReference type="Pfam" id="PF20772"/>
    </source>
</evidence>
<dbReference type="PANTHER" id="PTHR12532">
    <property type="entry name" value="TRANSLATIONAL ACTIVATOR OF CYTOCHROME C OXIDASE 1"/>
    <property type="match status" value="1"/>
</dbReference>
<name>A0ABU3NAB6_9GAMM</name>
<comment type="subcellular location">
    <subcellularLocation>
        <location evidence="6">Cytoplasm</location>
    </subcellularLocation>
</comment>
<dbReference type="Gene3D" id="1.10.10.200">
    <property type="match status" value="1"/>
</dbReference>
<dbReference type="InterPro" id="IPR049083">
    <property type="entry name" value="TACO1_YebC_N"/>
</dbReference>
<feature type="domain" description="TACO1/YebC-like second and third" evidence="8">
    <location>
        <begin position="82"/>
        <end position="238"/>
    </location>
</feature>
<dbReference type="NCBIfam" id="TIGR01033">
    <property type="entry name" value="YebC/PmpR family DNA-binding transcriptional regulator"/>
    <property type="match status" value="1"/>
</dbReference>
<reference evidence="11" key="1">
    <citation type="submission" date="2023-07" db="EMBL/GenBank/DDBJ databases">
        <title>Substrates and metabolic shifts associated with increased methane emissions in unrestored hypersaline salterns.</title>
        <authorList>
            <person name="Bueno De Mesquita C.P."/>
            <person name="Tringe S.G."/>
        </authorList>
    </citation>
    <scope>NUCLEOTIDE SEQUENCE [LARGE SCALE GENOMIC DNA]</scope>
    <source>
        <strain evidence="11">I4</strain>
    </source>
</reference>
<keyword evidence="3 6" id="KW-0805">Transcription regulation</keyword>
<dbReference type="InterPro" id="IPR002876">
    <property type="entry name" value="Transcrip_reg_TACO1-like"/>
</dbReference>
<dbReference type="Pfam" id="PF20772">
    <property type="entry name" value="TACO1_YebC_N"/>
    <property type="match status" value="1"/>
</dbReference>
<comment type="caution">
    <text evidence="10">The sequence shown here is derived from an EMBL/GenBank/DDBJ whole genome shotgun (WGS) entry which is preliminary data.</text>
</comment>
<evidence type="ECO:0000256" key="3">
    <source>
        <dbReference type="ARBA" id="ARBA00023015"/>
    </source>
</evidence>
<evidence type="ECO:0000313" key="10">
    <source>
        <dbReference type="EMBL" id="MDT8878143.1"/>
    </source>
</evidence>
<dbReference type="InterPro" id="IPR029072">
    <property type="entry name" value="YebC-like"/>
</dbReference>
<dbReference type="Gene3D" id="3.30.70.980">
    <property type="match status" value="2"/>
</dbReference>
<dbReference type="HAMAP" id="MF_00693">
    <property type="entry name" value="Transcrip_reg_TACO1"/>
    <property type="match status" value="1"/>
</dbReference>